<dbReference type="Gene3D" id="3.80.10.10">
    <property type="entry name" value="Ribonuclease Inhibitor"/>
    <property type="match status" value="1"/>
</dbReference>
<dbReference type="GO" id="GO:0005737">
    <property type="term" value="C:cytoplasm"/>
    <property type="evidence" value="ECO:0007669"/>
    <property type="project" value="TreeGrafter"/>
</dbReference>
<dbReference type="InterPro" id="IPR050216">
    <property type="entry name" value="LRR_domain-containing"/>
</dbReference>
<organism evidence="4 5">
    <name type="scientific">Pseudomonas brassicae</name>
    <dbReference type="NCBI Taxonomy" id="2708063"/>
    <lineage>
        <taxon>Bacteria</taxon>
        <taxon>Pseudomonadati</taxon>
        <taxon>Pseudomonadota</taxon>
        <taxon>Gammaproteobacteria</taxon>
        <taxon>Pseudomonadales</taxon>
        <taxon>Pseudomonadaceae</taxon>
        <taxon>Pseudomonas</taxon>
    </lineage>
</organism>
<dbReference type="PANTHER" id="PTHR48051">
    <property type="match status" value="1"/>
</dbReference>
<dbReference type="Proteomes" id="UP000482634">
    <property type="component" value="Unassembled WGS sequence"/>
</dbReference>
<sequence>MRDADQGDAAALAVPTAQVDRQVREDRLKALESAGLTLLGVAASFVPGISQVMLATTVGQLLGEVFEGVRDWSHGQRTQALQHLLGVGQALAAGVVLTAGVSAAVMALKRSAFVDRLMPIMRGAGQYRLWHADLAAYQYPGRLPLQAQVRSDGLIQAEGRLWLRQDAQVYEVQRSAGAWCLRHPLHDDAYAPSLEHNGEAAWRLPGEHPLLWQERLAMLRRFGPQAEGLTDAVAEQVLDVVGVDADMLRGLHVENRRLPAALSDTLARLRLDARIDAFFQQLDGGTAPDALDADLYRLAQAQLHGAADAPGSVAQRMREQAPRLRDALFAQQEAARESRNSEYVNLVQRDFPGLPGAYAQALIDQATSQQLQTMRFQARIPLALAEQVRGQLREVRLNRALDGLCLRNAYNVDSVRLAFGLLRRMPGWPAGLGLELRARSASGRLLERQPAQADTRILVRSEGAFRVFDRDTYEIDEDIPAPAGLFEAIAACLTPAQRQALGWQAADSAREIRQSLIRQALSDRAAAARLIGQEPLPRRFTPVQRLADGRVGYPLSGRGGGNNRMFYDVVRTLFPGSDEQQVAAFLAEFPTTGESVMATLARFAEQWRTLEDTLDSWTQAGGGAQRRARRSMSNSLRRCWRRQVERVRDAHGQVQGYRLNVSGQRTSELPALPAVISFAHVADLTAMGSGLSALPESFLQRFSRLSSLNLSHNELTEVPAQLAQLPRLHHLYLSHNRIDLRNAGSPILASLTQLMTLNLDANPLGVMP</sequence>
<keyword evidence="3" id="KW-1133">Transmembrane helix</keyword>
<keyword evidence="5" id="KW-1185">Reference proteome</keyword>
<evidence type="ECO:0000256" key="3">
    <source>
        <dbReference type="SAM" id="Phobius"/>
    </source>
</evidence>
<feature type="transmembrane region" description="Helical" evidence="3">
    <location>
        <begin position="83"/>
        <end position="108"/>
    </location>
</feature>
<dbReference type="PANTHER" id="PTHR48051:SF1">
    <property type="entry name" value="RAS SUPPRESSOR PROTEIN 1"/>
    <property type="match status" value="1"/>
</dbReference>
<reference evidence="4 5" key="1">
    <citation type="submission" date="2020-02" db="EMBL/GenBank/DDBJ databases">
        <title>Broccoli isolated Pseudomonas sp.</title>
        <authorList>
            <person name="Fujikawa T."/>
            <person name="Sawada H."/>
        </authorList>
    </citation>
    <scope>NUCLEOTIDE SEQUENCE [LARGE SCALE GENOMIC DNA]</scope>
    <source>
        <strain evidence="4 5">MAFF212427</strain>
    </source>
</reference>
<evidence type="ECO:0000256" key="1">
    <source>
        <dbReference type="ARBA" id="ARBA00022614"/>
    </source>
</evidence>
<dbReference type="EMBL" id="JAAHBU010000037">
    <property type="protein sequence ID" value="NER63127.1"/>
    <property type="molecule type" value="Genomic_DNA"/>
</dbReference>
<dbReference type="AlphaFoldDB" id="A0A6B3NU98"/>
<evidence type="ECO:0000313" key="4">
    <source>
        <dbReference type="EMBL" id="NER63127.1"/>
    </source>
</evidence>
<dbReference type="InterPro" id="IPR032675">
    <property type="entry name" value="LRR_dom_sf"/>
</dbReference>
<comment type="caution">
    <text evidence="4">The sequence shown here is derived from an EMBL/GenBank/DDBJ whole genome shotgun (WGS) entry which is preliminary data.</text>
</comment>
<protein>
    <submittedName>
        <fullName evidence="4">Leucine-rich repeat domain-containing protein</fullName>
    </submittedName>
</protein>
<dbReference type="PROSITE" id="PS51450">
    <property type="entry name" value="LRR"/>
    <property type="match status" value="1"/>
</dbReference>
<keyword evidence="3" id="KW-0812">Transmembrane</keyword>
<name>A0A6B3NU98_9PSED</name>
<dbReference type="InterPro" id="IPR001611">
    <property type="entry name" value="Leu-rich_rpt"/>
</dbReference>
<keyword evidence="2" id="KW-0677">Repeat</keyword>
<proteinExistence type="predicted"/>
<keyword evidence="1" id="KW-0433">Leucine-rich repeat</keyword>
<dbReference type="RefSeq" id="WP_163941344.1">
    <property type="nucleotide sequence ID" value="NZ_JAAHBU010000037.1"/>
</dbReference>
<keyword evidence="3" id="KW-0472">Membrane</keyword>
<gene>
    <name evidence="4" type="ORF">G3436_03510</name>
</gene>
<evidence type="ECO:0000313" key="5">
    <source>
        <dbReference type="Proteomes" id="UP000482634"/>
    </source>
</evidence>
<feature type="non-terminal residue" evidence="4">
    <location>
        <position position="768"/>
    </location>
</feature>
<evidence type="ECO:0000256" key="2">
    <source>
        <dbReference type="ARBA" id="ARBA00022737"/>
    </source>
</evidence>
<dbReference type="SUPFAM" id="SSF52058">
    <property type="entry name" value="L domain-like"/>
    <property type="match status" value="1"/>
</dbReference>
<accession>A0A6B3NU98</accession>
<dbReference type="Pfam" id="PF13855">
    <property type="entry name" value="LRR_8"/>
    <property type="match status" value="1"/>
</dbReference>